<evidence type="ECO:0000259" key="1">
    <source>
        <dbReference type="PROSITE" id="PS50943"/>
    </source>
</evidence>
<dbReference type="PROSITE" id="PS50943">
    <property type="entry name" value="HTH_CROC1"/>
    <property type="match status" value="1"/>
</dbReference>
<evidence type="ECO:0000313" key="2">
    <source>
        <dbReference type="EMBL" id="WOX20080.1"/>
    </source>
</evidence>
<dbReference type="Pfam" id="PF17765">
    <property type="entry name" value="MLTR_LBD"/>
    <property type="match status" value="1"/>
</dbReference>
<dbReference type="PANTHER" id="PTHR35010">
    <property type="entry name" value="BLL4672 PROTEIN-RELATED"/>
    <property type="match status" value="1"/>
</dbReference>
<dbReference type="Pfam" id="PF13560">
    <property type="entry name" value="HTH_31"/>
    <property type="match status" value="1"/>
</dbReference>
<keyword evidence="3" id="KW-1185">Reference proteome</keyword>
<dbReference type="PANTHER" id="PTHR35010:SF2">
    <property type="entry name" value="BLL4672 PROTEIN"/>
    <property type="match status" value="1"/>
</dbReference>
<dbReference type="InterPro" id="IPR010982">
    <property type="entry name" value="Lambda_DNA-bd_dom_sf"/>
</dbReference>
<dbReference type="Gene3D" id="3.30.450.180">
    <property type="match status" value="1"/>
</dbReference>
<proteinExistence type="predicted"/>
<protein>
    <submittedName>
        <fullName evidence="2">Helix-turn-helix domain-containing protein</fullName>
    </submittedName>
</protein>
<dbReference type="RefSeq" id="WP_318100271.1">
    <property type="nucleotide sequence ID" value="NZ_CP137573.1"/>
</dbReference>
<accession>A0ABZ0LKP8</accession>
<organism evidence="2 3">
    <name type="scientific">Streptomyces solicathayae</name>
    <dbReference type="NCBI Taxonomy" id="3081768"/>
    <lineage>
        <taxon>Bacteria</taxon>
        <taxon>Bacillati</taxon>
        <taxon>Actinomycetota</taxon>
        <taxon>Actinomycetes</taxon>
        <taxon>Kitasatosporales</taxon>
        <taxon>Streptomycetaceae</taxon>
        <taxon>Streptomyces</taxon>
    </lineage>
</organism>
<dbReference type="CDD" id="cd00093">
    <property type="entry name" value="HTH_XRE"/>
    <property type="match status" value="1"/>
</dbReference>
<dbReference type="InterPro" id="IPR041413">
    <property type="entry name" value="MLTR_LBD"/>
</dbReference>
<feature type="domain" description="HTH cro/C1-type" evidence="1">
    <location>
        <begin position="38"/>
        <end position="89"/>
    </location>
</feature>
<name>A0ABZ0LKP8_9ACTN</name>
<gene>
    <name evidence="2" type="ORF">R2D22_01190</name>
</gene>
<dbReference type="InterPro" id="IPR001387">
    <property type="entry name" value="Cro/C1-type_HTH"/>
</dbReference>
<sequence>MQLAVTDRDSLKQLLRERRAAIDPMSAGFPRRIPGPGRRAAGLSQEQMDELLGRTPGTYNRFENGQLAKPGDDFLTSVARTLRLNEQEWTFLWRLARKVNPPFTLHRDSGMSVPGVWQRVVDEITGVMAYINDVEWNLLARNDDFCRLFPRAEPPANTMRWMLLDEEARTEVLLEWESRWAPVVMPQLRHAMEMRPDNPALGRLEADVLDDPVAGPIYRDTASAPVPYPDGTERPINHAIHGPGWVTTCVAEPVTSPGARVMLLLYTPGISLTERHPVLTAPLKS</sequence>
<dbReference type="Proteomes" id="UP001301731">
    <property type="component" value="Chromosome"/>
</dbReference>
<dbReference type="EMBL" id="CP137573">
    <property type="protein sequence ID" value="WOX20080.1"/>
    <property type="molecule type" value="Genomic_DNA"/>
</dbReference>
<evidence type="ECO:0000313" key="3">
    <source>
        <dbReference type="Proteomes" id="UP001301731"/>
    </source>
</evidence>
<dbReference type="Gene3D" id="1.10.260.40">
    <property type="entry name" value="lambda repressor-like DNA-binding domains"/>
    <property type="match status" value="1"/>
</dbReference>
<dbReference type="SUPFAM" id="SSF47413">
    <property type="entry name" value="lambda repressor-like DNA-binding domains"/>
    <property type="match status" value="1"/>
</dbReference>
<reference evidence="2 3" key="1">
    <citation type="submission" date="2023-10" db="EMBL/GenBank/DDBJ databases">
        <title>The genome sequence of Streptomyces sp. HUAS YS2.</title>
        <authorList>
            <person name="Mo P."/>
        </authorList>
    </citation>
    <scope>NUCLEOTIDE SEQUENCE [LARGE SCALE GENOMIC DNA]</scope>
    <source>
        <strain evidence="2 3">HUAS YS2</strain>
    </source>
</reference>